<dbReference type="AlphaFoldDB" id="A0A3P7MEP5"/>
<sequence>MQHMRGGLIVFREGVGNPLIGRIRTNFTEIDRAGGRNRGHKLEEFIRWWQRLKPWKEEWAALKRRLRRHNAGFDVSCMSPSVVLSVKL</sequence>
<name>A0A3P7MEP5_DIBLA</name>
<gene>
    <name evidence="1" type="ORF">DILT_LOCUS13949</name>
</gene>
<proteinExistence type="predicted"/>
<accession>A0A3P7MEP5</accession>
<evidence type="ECO:0000313" key="1">
    <source>
        <dbReference type="EMBL" id="VDN21983.1"/>
    </source>
</evidence>
<evidence type="ECO:0000313" key="2">
    <source>
        <dbReference type="Proteomes" id="UP000281553"/>
    </source>
</evidence>
<reference evidence="1 2" key="1">
    <citation type="submission" date="2018-11" db="EMBL/GenBank/DDBJ databases">
        <authorList>
            <consortium name="Pathogen Informatics"/>
        </authorList>
    </citation>
    <scope>NUCLEOTIDE SEQUENCE [LARGE SCALE GENOMIC DNA]</scope>
</reference>
<dbReference type="EMBL" id="UYRU01072221">
    <property type="protein sequence ID" value="VDN21983.1"/>
    <property type="molecule type" value="Genomic_DNA"/>
</dbReference>
<dbReference type="Proteomes" id="UP000281553">
    <property type="component" value="Unassembled WGS sequence"/>
</dbReference>
<protein>
    <submittedName>
        <fullName evidence="1">Uncharacterized protein</fullName>
    </submittedName>
</protein>
<keyword evidence="2" id="KW-1185">Reference proteome</keyword>
<organism evidence="1 2">
    <name type="scientific">Dibothriocephalus latus</name>
    <name type="common">Fish tapeworm</name>
    <name type="synonym">Diphyllobothrium latum</name>
    <dbReference type="NCBI Taxonomy" id="60516"/>
    <lineage>
        <taxon>Eukaryota</taxon>
        <taxon>Metazoa</taxon>
        <taxon>Spiralia</taxon>
        <taxon>Lophotrochozoa</taxon>
        <taxon>Platyhelminthes</taxon>
        <taxon>Cestoda</taxon>
        <taxon>Eucestoda</taxon>
        <taxon>Diphyllobothriidea</taxon>
        <taxon>Diphyllobothriidae</taxon>
        <taxon>Dibothriocephalus</taxon>
    </lineage>
</organism>